<keyword evidence="1" id="KW-0812">Transmembrane</keyword>
<dbReference type="Proteomes" id="UP001226160">
    <property type="component" value="Unassembled WGS sequence"/>
</dbReference>
<evidence type="ECO:0000313" key="2">
    <source>
        <dbReference type="EMBL" id="MDK4325970.1"/>
    </source>
</evidence>
<dbReference type="NCBIfam" id="TIGR01167">
    <property type="entry name" value="LPXTG_anchor"/>
    <property type="match status" value="1"/>
</dbReference>
<dbReference type="EMBL" id="JASNVP010000004">
    <property type="protein sequence ID" value="MDK4325970.1"/>
    <property type="molecule type" value="Genomic_DNA"/>
</dbReference>
<accession>A0AAP4BT71</accession>
<reference evidence="2" key="1">
    <citation type="submission" date="2023-05" db="EMBL/GenBank/DDBJ databases">
        <title>Metabolic capabilities are highly conserved among human nasal-associated Corynebacterium species in pangenomic analyses.</title>
        <authorList>
            <person name="Tran T.H."/>
            <person name="Roberts A.Q."/>
            <person name="Escapa I.F."/>
            <person name="Gao W."/>
            <person name="Conlan S."/>
            <person name="Kong H."/>
            <person name="Segre J.A."/>
            <person name="Kelly M.S."/>
            <person name="Lemon K.P."/>
        </authorList>
    </citation>
    <scope>NUCLEOTIDE SEQUENCE</scope>
    <source>
        <strain evidence="2">KPL2654</strain>
    </source>
</reference>
<feature type="transmembrane region" description="Helical" evidence="1">
    <location>
        <begin position="392"/>
        <end position="411"/>
    </location>
</feature>
<name>A0AAP4BT71_9CORY</name>
<evidence type="ECO:0000313" key="3">
    <source>
        <dbReference type="Proteomes" id="UP001226160"/>
    </source>
</evidence>
<comment type="caution">
    <text evidence="2">The sequence shown here is derived from an EMBL/GenBank/DDBJ whole genome shotgun (WGS) entry which is preliminary data.</text>
</comment>
<evidence type="ECO:0000256" key="1">
    <source>
        <dbReference type="SAM" id="Phobius"/>
    </source>
</evidence>
<keyword evidence="1" id="KW-0472">Membrane</keyword>
<dbReference type="RefSeq" id="WP_284589626.1">
    <property type="nucleotide sequence ID" value="NZ_JASNVP010000004.1"/>
</dbReference>
<protein>
    <submittedName>
        <fullName evidence="2">LPXTG cell wall anchor domain-containing protein</fullName>
    </submittedName>
</protein>
<organism evidence="2 3">
    <name type="scientific">Corynebacterium propinquum</name>
    <dbReference type="NCBI Taxonomy" id="43769"/>
    <lineage>
        <taxon>Bacteria</taxon>
        <taxon>Bacillati</taxon>
        <taxon>Actinomycetota</taxon>
        <taxon>Actinomycetes</taxon>
        <taxon>Mycobacteriales</taxon>
        <taxon>Corynebacteriaceae</taxon>
        <taxon>Corynebacterium</taxon>
    </lineage>
</organism>
<dbReference type="InterPro" id="IPR013783">
    <property type="entry name" value="Ig-like_fold"/>
</dbReference>
<dbReference type="GO" id="GO:0005975">
    <property type="term" value="P:carbohydrate metabolic process"/>
    <property type="evidence" value="ECO:0007669"/>
    <property type="project" value="UniProtKB-ARBA"/>
</dbReference>
<dbReference type="AlphaFoldDB" id="A0AAP4BT71"/>
<dbReference type="Gene3D" id="2.60.40.10">
    <property type="entry name" value="Immunoglobulins"/>
    <property type="match status" value="1"/>
</dbReference>
<gene>
    <name evidence="2" type="ORF">QPX54_05495</name>
</gene>
<proteinExistence type="predicted"/>
<sequence>MSRTVEREAKIFGDFIARVQNQNGFDGDASQKPAELRIISPNGTVIYTKQINANAGHAASVDPGNGWGGIDFKEKGAFTVPAGSRVEVHMILHGRSRYGRKLKEPSTRSPLGPGVLEFRTEILEQRRQLCVQPDKKAPITGFRIAAKENISGKISDVQALHFGTGHEAEEITARYESNIDGLQLSGRFATAVTQPTGGPGAEGLPKPFCVDFSFNADRTVPESEVEKYFGLELDYALIPFEARAFDYDESDSENKTKLVGAKFAVYAAKSVAHPAAGENADQPDWDKRVWSSDQAETAMLSPDVYYLVEEQTPQTARPTLQAQGDAQGYSLLPGPIRFELTYREGSNDGFGINVPSSAEAPFVLSARVEDGRAIMDIGNITRGEMPLTGGHGVWGFVFAGLLLLAVGGFAAQRRRQA</sequence>
<keyword evidence="1" id="KW-1133">Transmembrane helix</keyword>